<dbReference type="PANTHER" id="PTHR10631">
    <property type="entry name" value="N 2 ,N 2 -DIMETHYLGUANOSINE TRNA METHYLTRANSFERASE"/>
    <property type="match status" value="1"/>
</dbReference>
<gene>
    <name evidence="9" type="ORF">Cadr_000025459</name>
</gene>
<reference evidence="9 10" key="1">
    <citation type="journal article" date="2019" name="Mol. Ecol. Resour.">
        <title>Improving Illumina assemblies with Hi-C and long reads: an example with the North African dromedary.</title>
        <authorList>
            <person name="Elbers J.P."/>
            <person name="Rogers M.F."/>
            <person name="Perelman P.L."/>
            <person name="Proskuryakova A.A."/>
            <person name="Serdyukova N.A."/>
            <person name="Johnson W.E."/>
            <person name="Horin P."/>
            <person name="Corander J."/>
            <person name="Murphy D."/>
            <person name="Burger P.A."/>
        </authorList>
    </citation>
    <scope>NUCLEOTIDE SEQUENCE [LARGE SCALE GENOMIC DNA]</scope>
    <source>
        <strain evidence="9">Drom800</strain>
        <tissue evidence="9">Blood</tissue>
    </source>
</reference>
<evidence type="ECO:0000256" key="4">
    <source>
        <dbReference type="ARBA" id="ARBA00022691"/>
    </source>
</evidence>
<dbReference type="Pfam" id="PF02005">
    <property type="entry name" value="TRM"/>
    <property type="match status" value="1"/>
</dbReference>
<sequence>MSGYVIELEPVRSPAPFLDAAVQAVERKESSALVFRVWAVGPHLQRLAKHQEPLAAVSKAERIRGVLSVITRSSQTFLSNYTLDTASSTVHCSTPSLLQLRSALLHAGFRVSISHACKNGREDRCLLRLWDIRRCGEGVPVKRERCRDQSGVPHSQCGAQPAEAETNHCELELAEGHQPQKVARRVFTNSRERWRQRM</sequence>
<evidence type="ECO:0000256" key="7">
    <source>
        <dbReference type="ARBA" id="ARBA00039099"/>
    </source>
</evidence>
<keyword evidence="2 9" id="KW-0489">Methyltransferase</keyword>
<comment type="caution">
    <text evidence="9">The sequence shown here is derived from an EMBL/GenBank/DDBJ whole genome shotgun (WGS) entry which is preliminary data.</text>
</comment>
<accession>A0A5N4CLS2</accession>
<evidence type="ECO:0000256" key="8">
    <source>
        <dbReference type="ARBA" id="ARBA00051897"/>
    </source>
</evidence>
<dbReference type="InterPro" id="IPR029063">
    <property type="entry name" value="SAM-dependent_MTases_sf"/>
</dbReference>
<keyword evidence="5" id="KW-0819">tRNA processing</keyword>
<dbReference type="GO" id="GO:0160104">
    <property type="term" value="F:tRNA (guanine(26)-N2)-dimethyltransferase activity"/>
    <property type="evidence" value="ECO:0007669"/>
    <property type="project" value="UniProtKB-EC"/>
</dbReference>
<proteinExistence type="predicted"/>
<dbReference type="Proteomes" id="UP000299084">
    <property type="component" value="Unassembled WGS sequence"/>
</dbReference>
<dbReference type="EC" id="2.1.1.216" evidence="7"/>
<evidence type="ECO:0000256" key="6">
    <source>
        <dbReference type="ARBA" id="ARBA00022884"/>
    </source>
</evidence>
<comment type="catalytic activity">
    <reaction evidence="8">
        <text>guanosine(26) in tRNA + 2 S-adenosyl-L-methionine = N(2)-dimethylguanosine(26) in tRNA + 2 S-adenosyl-L-homocysteine + 2 H(+)</text>
        <dbReference type="Rhea" id="RHEA:43140"/>
        <dbReference type="Rhea" id="RHEA-COMP:10359"/>
        <dbReference type="Rhea" id="RHEA-COMP:10360"/>
        <dbReference type="ChEBI" id="CHEBI:15378"/>
        <dbReference type="ChEBI" id="CHEBI:57856"/>
        <dbReference type="ChEBI" id="CHEBI:59789"/>
        <dbReference type="ChEBI" id="CHEBI:74269"/>
        <dbReference type="ChEBI" id="CHEBI:74513"/>
        <dbReference type="EC" id="2.1.1.216"/>
    </reaction>
</comment>
<dbReference type="InterPro" id="IPR002905">
    <property type="entry name" value="Trm1"/>
</dbReference>
<evidence type="ECO:0000256" key="5">
    <source>
        <dbReference type="ARBA" id="ARBA00022694"/>
    </source>
</evidence>
<dbReference type="InterPro" id="IPR042296">
    <property type="entry name" value="tRNA_met_Trm1_C"/>
</dbReference>
<dbReference type="SUPFAM" id="SSF53335">
    <property type="entry name" value="S-adenosyl-L-methionine-dependent methyltransferases"/>
    <property type="match status" value="1"/>
</dbReference>
<evidence type="ECO:0000313" key="10">
    <source>
        <dbReference type="Proteomes" id="UP000299084"/>
    </source>
</evidence>
<keyword evidence="10" id="KW-1185">Reference proteome</keyword>
<keyword evidence="1" id="KW-0820">tRNA-binding</keyword>
<dbReference type="AlphaFoldDB" id="A0A5N4CLS2"/>
<evidence type="ECO:0000256" key="2">
    <source>
        <dbReference type="ARBA" id="ARBA00022603"/>
    </source>
</evidence>
<keyword evidence="6" id="KW-0694">RNA-binding</keyword>
<keyword evidence="3 9" id="KW-0808">Transferase</keyword>
<dbReference type="GO" id="GO:0005634">
    <property type="term" value="C:nucleus"/>
    <property type="evidence" value="ECO:0007669"/>
    <property type="project" value="TreeGrafter"/>
</dbReference>
<keyword evidence="4" id="KW-0949">S-adenosyl-L-methionine</keyword>
<dbReference type="Gene3D" id="3.30.56.70">
    <property type="entry name" value="N2,N2-dimethylguanosine tRNA methyltransferase, C-terminal domain"/>
    <property type="match status" value="1"/>
</dbReference>
<dbReference type="GO" id="GO:0000049">
    <property type="term" value="F:tRNA binding"/>
    <property type="evidence" value="ECO:0007669"/>
    <property type="project" value="UniProtKB-KW"/>
</dbReference>
<dbReference type="EMBL" id="JWIN03000022">
    <property type="protein sequence ID" value="KAB1259885.1"/>
    <property type="molecule type" value="Genomic_DNA"/>
</dbReference>
<dbReference type="GO" id="GO:0002940">
    <property type="term" value="P:tRNA N2-guanine methylation"/>
    <property type="evidence" value="ECO:0007669"/>
    <property type="project" value="TreeGrafter"/>
</dbReference>
<name>A0A5N4CLS2_CAMDR</name>
<evidence type="ECO:0000256" key="1">
    <source>
        <dbReference type="ARBA" id="ARBA00022555"/>
    </source>
</evidence>
<protein>
    <recommendedName>
        <fullName evidence="7">tRNA (guanine(26)-N(2))-dimethyltransferase</fullName>
        <ecNumber evidence="7">2.1.1.216</ecNumber>
    </recommendedName>
</protein>
<evidence type="ECO:0000313" key="9">
    <source>
        <dbReference type="EMBL" id="KAB1259885.1"/>
    </source>
</evidence>
<dbReference type="PANTHER" id="PTHR10631:SF3">
    <property type="entry name" value="TRNA (GUANINE(26)-N(2))-DIMETHYLTRANSFERASE"/>
    <property type="match status" value="1"/>
</dbReference>
<organism evidence="9 10">
    <name type="scientific">Camelus dromedarius</name>
    <name type="common">Dromedary</name>
    <name type="synonym">Arabian camel</name>
    <dbReference type="NCBI Taxonomy" id="9838"/>
    <lineage>
        <taxon>Eukaryota</taxon>
        <taxon>Metazoa</taxon>
        <taxon>Chordata</taxon>
        <taxon>Craniata</taxon>
        <taxon>Vertebrata</taxon>
        <taxon>Euteleostomi</taxon>
        <taxon>Mammalia</taxon>
        <taxon>Eutheria</taxon>
        <taxon>Laurasiatheria</taxon>
        <taxon>Artiodactyla</taxon>
        <taxon>Tylopoda</taxon>
        <taxon>Camelidae</taxon>
        <taxon>Camelus</taxon>
    </lineage>
</organism>
<evidence type="ECO:0000256" key="3">
    <source>
        <dbReference type="ARBA" id="ARBA00022679"/>
    </source>
</evidence>